<dbReference type="Proteomes" id="UP000077115">
    <property type="component" value="Unassembled WGS sequence"/>
</dbReference>
<organism evidence="3 4">
    <name type="scientific">Batrachochytrium dendrobatidis (strain JEL423)</name>
    <dbReference type="NCBI Taxonomy" id="403673"/>
    <lineage>
        <taxon>Eukaryota</taxon>
        <taxon>Fungi</taxon>
        <taxon>Fungi incertae sedis</taxon>
        <taxon>Chytridiomycota</taxon>
        <taxon>Chytridiomycota incertae sedis</taxon>
        <taxon>Chytridiomycetes</taxon>
        <taxon>Rhizophydiales</taxon>
        <taxon>Rhizophydiales incertae sedis</taxon>
        <taxon>Batrachochytrium</taxon>
    </lineage>
</organism>
<evidence type="ECO:0000256" key="2">
    <source>
        <dbReference type="SAM" id="SignalP"/>
    </source>
</evidence>
<evidence type="ECO:0000313" key="3">
    <source>
        <dbReference type="EMBL" id="OAJ37450.1"/>
    </source>
</evidence>
<name>A0A177WCY3_BATDL</name>
<dbReference type="eggNOG" id="ENOG502QSRP">
    <property type="taxonomic scope" value="Eukaryota"/>
</dbReference>
<evidence type="ECO:0008006" key="5">
    <source>
        <dbReference type="Google" id="ProtNLM"/>
    </source>
</evidence>
<dbReference type="GO" id="GO:0009395">
    <property type="term" value="P:phospholipid catabolic process"/>
    <property type="evidence" value="ECO:0007669"/>
    <property type="project" value="TreeGrafter"/>
</dbReference>
<dbReference type="STRING" id="403673.A0A177WCY3"/>
<feature type="signal peptide" evidence="2">
    <location>
        <begin position="1"/>
        <end position="22"/>
    </location>
</feature>
<proteinExistence type="predicted"/>
<dbReference type="InterPro" id="IPR017850">
    <property type="entry name" value="Alkaline_phosphatase_core_sf"/>
</dbReference>
<reference evidence="3 4" key="2">
    <citation type="submission" date="2016-05" db="EMBL/GenBank/DDBJ databases">
        <title>Lineage-specific infection strategies underlie the spectrum of fungal disease in amphibians.</title>
        <authorList>
            <person name="Cuomo C.A."/>
            <person name="Farrer R.A."/>
            <person name="James T."/>
            <person name="Longcore J."/>
            <person name="Birren B."/>
        </authorList>
    </citation>
    <scope>NUCLEOTIDE SEQUENCE [LARGE SCALE GENOMIC DNA]</scope>
    <source>
        <strain evidence="3 4">JEL423</strain>
    </source>
</reference>
<dbReference type="GO" id="GO:0016788">
    <property type="term" value="F:hydrolase activity, acting on ester bonds"/>
    <property type="evidence" value="ECO:0007669"/>
    <property type="project" value="InterPro"/>
</dbReference>
<gene>
    <name evidence="3" type="ORF">BDEG_21467</name>
</gene>
<dbReference type="OrthoDB" id="5135119at2759"/>
<dbReference type="Pfam" id="PF04185">
    <property type="entry name" value="Phosphoesterase"/>
    <property type="match status" value="1"/>
</dbReference>
<dbReference type="VEuPathDB" id="FungiDB:BDEG_21467"/>
<evidence type="ECO:0000313" key="4">
    <source>
        <dbReference type="Proteomes" id="UP000077115"/>
    </source>
</evidence>
<accession>A0A177WCY3</accession>
<dbReference type="PANTHER" id="PTHR31956">
    <property type="entry name" value="NON-SPECIFIC PHOSPHOLIPASE C4-RELATED"/>
    <property type="match status" value="1"/>
</dbReference>
<dbReference type="PANTHER" id="PTHR31956:SF8">
    <property type="entry name" value="ACID PHOSPHATASE PHOA (AFU_ORTHOLOGUE AFUA_1G03570)"/>
    <property type="match status" value="1"/>
</dbReference>
<dbReference type="EMBL" id="DS022300">
    <property type="protein sequence ID" value="OAJ37450.1"/>
    <property type="molecule type" value="Genomic_DNA"/>
</dbReference>
<sequence length="275" mass="29736">MLLNFVSAAIATTAAISTLVLAESTTFDRFFVIVLENTNYSDAMADTYLGTTLAEKGRLLTSYSAIRHPSQPNYLAMISGSTQGNKNDKNVNVNSNTIVDLLETGGISWGSYQESYPGRCSTATSSGTYRRKHNPFISFTNIAKDPARCAKIVPATQLNKDIAKNSVPSYVFYTPDMNNDGHDTDVSYASNWLEGFLEPLLTKPIFSNTVFLITFDEDASDSNQVYAMLVGGPAAPGTTDSNSYNHYSQLATVEANWNLGNLGQGDASASAFTFA</sequence>
<feature type="chain" id="PRO_5008077460" description="Acid phosphatase" evidence="2">
    <location>
        <begin position="23"/>
        <end position="275"/>
    </location>
</feature>
<dbReference type="InterPro" id="IPR007312">
    <property type="entry name" value="Phosphoesterase"/>
</dbReference>
<keyword evidence="1" id="KW-0378">Hydrolase</keyword>
<keyword evidence="2" id="KW-0732">Signal</keyword>
<reference evidence="3 4" key="1">
    <citation type="submission" date="2006-10" db="EMBL/GenBank/DDBJ databases">
        <title>The Genome Sequence of Batrachochytrium dendrobatidis JEL423.</title>
        <authorList>
            <consortium name="The Broad Institute Genome Sequencing Platform"/>
            <person name="Birren B."/>
            <person name="Lander E."/>
            <person name="Galagan J."/>
            <person name="Cuomo C."/>
            <person name="Devon K."/>
            <person name="Jaffe D."/>
            <person name="Butler J."/>
            <person name="Alvarez P."/>
            <person name="Gnerre S."/>
            <person name="Grabherr M."/>
            <person name="Kleber M."/>
            <person name="Mauceli E."/>
            <person name="Brockman W."/>
            <person name="Young S."/>
            <person name="LaButti K."/>
            <person name="Sykes S."/>
            <person name="DeCaprio D."/>
            <person name="Crawford M."/>
            <person name="Koehrsen M."/>
            <person name="Engels R."/>
            <person name="Montgomery P."/>
            <person name="Pearson M."/>
            <person name="Howarth C."/>
            <person name="Larson L."/>
            <person name="White J."/>
            <person name="O'Leary S."/>
            <person name="Kodira C."/>
            <person name="Zeng Q."/>
            <person name="Yandava C."/>
            <person name="Alvarado L."/>
            <person name="Longcore J."/>
            <person name="James T."/>
        </authorList>
    </citation>
    <scope>NUCLEOTIDE SEQUENCE [LARGE SCALE GENOMIC DNA]</scope>
    <source>
        <strain evidence="3 4">JEL423</strain>
    </source>
</reference>
<dbReference type="Gene3D" id="3.40.720.10">
    <property type="entry name" value="Alkaline Phosphatase, subunit A"/>
    <property type="match status" value="1"/>
</dbReference>
<evidence type="ECO:0000256" key="1">
    <source>
        <dbReference type="ARBA" id="ARBA00022801"/>
    </source>
</evidence>
<protein>
    <recommendedName>
        <fullName evidence="5">Acid phosphatase</fullName>
    </recommendedName>
</protein>
<dbReference type="AlphaFoldDB" id="A0A177WCY3"/>